<feature type="compositionally biased region" description="Polar residues" evidence="5">
    <location>
        <begin position="7"/>
        <end position="21"/>
    </location>
</feature>
<dbReference type="SUPFAM" id="SSF47459">
    <property type="entry name" value="HLH, helix-loop-helix DNA-binding domain"/>
    <property type="match status" value="1"/>
</dbReference>
<dbReference type="GO" id="GO:0046983">
    <property type="term" value="F:protein dimerization activity"/>
    <property type="evidence" value="ECO:0007669"/>
    <property type="project" value="InterPro"/>
</dbReference>
<reference evidence="7" key="1">
    <citation type="submission" date="2024-03" db="EMBL/GenBank/DDBJ databases">
        <title>WGS assembly of Saponaria officinalis var. Norfolk2.</title>
        <authorList>
            <person name="Jenkins J."/>
            <person name="Shu S."/>
            <person name="Grimwood J."/>
            <person name="Barry K."/>
            <person name="Goodstein D."/>
            <person name="Schmutz J."/>
            <person name="Leebens-Mack J."/>
            <person name="Osbourn A."/>
        </authorList>
    </citation>
    <scope>NUCLEOTIDE SEQUENCE [LARGE SCALE GENOMIC DNA]</scope>
    <source>
        <strain evidence="7">JIC</strain>
    </source>
</reference>
<evidence type="ECO:0000313" key="8">
    <source>
        <dbReference type="Proteomes" id="UP001443914"/>
    </source>
</evidence>
<dbReference type="InterPro" id="IPR011598">
    <property type="entry name" value="bHLH_dom"/>
</dbReference>
<sequence length="367" mass="40504">MFDTGGSWLSQQRSPLEPSQHSALELSPFRSCMIAPIHVRQHEILPASVNPCRGPAIPGLNDFGIPEWPGKGLADEGIGLIGNSILHSTHALCTPNRSPVEQLSPFPQVGEKPWVYQPPCPEERKFLVFDQSGNETRLMFSSVTPTLCPMWNPQVVSAKQFDTSKLLGGQAGKDEHVCTKTSVICEESGENESLDEELEMREDTEEINALLYSDDDDEDNEYEDEDDDVVSSGRSPLERESDIDDEVAISSVSSKRRKTLEGGHEKVALINTTISEERNSASEKIHSTDFVSAVDEGTIPNLGSKRPRKDKIDVTLKVLESLLPGLNNKNPVVILDEAIRYLKCLKYNAESTSLDDSDSSGCYETLN</sequence>
<feature type="domain" description="BHLH" evidence="6">
    <location>
        <begin position="296"/>
        <end position="345"/>
    </location>
</feature>
<protein>
    <recommendedName>
        <fullName evidence="6">BHLH domain-containing protein</fullName>
    </recommendedName>
</protein>
<evidence type="ECO:0000259" key="6">
    <source>
        <dbReference type="PROSITE" id="PS50888"/>
    </source>
</evidence>
<dbReference type="GO" id="GO:0005634">
    <property type="term" value="C:nucleus"/>
    <property type="evidence" value="ECO:0007669"/>
    <property type="project" value="UniProtKB-SubCell"/>
</dbReference>
<accession>A0AAW1IMH6</accession>
<name>A0AAW1IMH6_SAPOF</name>
<organism evidence="7 8">
    <name type="scientific">Saponaria officinalis</name>
    <name type="common">Common soapwort</name>
    <name type="synonym">Lychnis saponaria</name>
    <dbReference type="NCBI Taxonomy" id="3572"/>
    <lineage>
        <taxon>Eukaryota</taxon>
        <taxon>Viridiplantae</taxon>
        <taxon>Streptophyta</taxon>
        <taxon>Embryophyta</taxon>
        <taxon>Tracheophyta</taxon>
        <taxon>Spermatophyta</taxon>
        <taxon>Magnoliopsida</taxon>
        <taxon>eudicotyledons</taxon>
        <taxon>Gunneridae</taxon>
        <taxon>Pentapetalae</taxon>
        <taxon>Caryophyllales</taxon>
        <taxon>Caryophyllaceae</taxon>
        <taxon>Caryophylleae</taxon>
        <taxon>Saponaria</taxon>
    </lineage>
</organism>
<comment type="caution">
    <text evidence="7">The sequence shown here is derived from an EMBL/GenBank/DDBJ whole genome shotgun (WGS) entry which is preliminary data.</text>
</comment>
<dbReference type="InterPro" id="IPR037546">
    <property type="entry name" value="SAC51-like"/>
</dbReference>
<dbReference type="PANTHER" id="PTHR36066:SF8">
    <property type="entry name" value="TRANSCRIPTION FACTOR SAC51"/>
    <property type="match status" value="1"/>
</dbReference>
<dbReference type="PROSITE" id="PS50888">
    <property type="entry name" value="BHLH"/>
    <property type="match status" value="1"/>
</dbReference>
<gene>
    <name evidence="7" type="ORF">RND81_09G139900</name>
</gene>
<proteinExistence type="predicted"/>
<dbReference type="Proteomes" id="UP001443914">
    <property type="component" value="Unassembled WGS sequence"/>
</dbReference>
<evidence type="ECO:0000256" key="5">
    <source>
        <dbReference type="SAM" id="MobiDB-lite"/>
    </source>
</evidence>
<dbReference type="PANTHER" id="PTHR36066">
    <property type="entry name" value="TRANSCRIPTION FACTOR BHLH145"/>
    <property type="match status" value="1"/>
</dbReference>
<keyword evidence="8" id="KW-1185">Reference proteome</keyword>
<evidence type="ECO:0000256" key="3">
    <source>
        <dbReference type="ARBA" id="ARBA00023163"/>
    </source>
</evidence>
<keyword evidence="2" id="KW-0805">Transcription regulation</keyword>
<keyword evidence="3" id="KW-0804">Transcription</keyword>
<feature type="compositionally biased region" description="Acidic residues" evidence="5">
    <location>
        <begin position="213"/>
        <end position="229"/>
    </location>
</feature>
<keyword evidence="4" id="KW-0539">Nucleus</keyword>
<dbReference type="InterPro" id="IPR036638">
    <property type="entry name" value="HLH_DNA-bd_sf"/>
</dbReference>
<evidence type="ECO:0000256" key="2">
    <source>
        <dbReference type="ARBA" id="ARBA00023015"/>
    </source>
</evidence>
<dbReference type="Pfam" id="PF23173">
    <property type="entry name" value="bHLH_SAC51"/>
    <property type="match status" value="1"/>
</dbReference>
<feature type="region of interest" description="Disordered" evidence="5">
    <location>
        <begin position="212"/>
        <end position="257"/>
    </location>
</feature>
<comment type="subcellular location">
    <subcellularLocation>
        <location evidence="1">Nucleus</location>
    </subcellularLocation>
</comment>
<dbReference type="EMBL" id="JBDFQZ010000009">
    <property type="protein sequence ID" value="KAK9690598.1"/>
    <property type="molecule type" value="Genomic_DNA"/>
</dbReference>
<evidence type="ECO:0000256" key="4">
    <source>
        <dbReference type="ARBA" id="ARBA00023242"/>
    </source>
</evidence>
<dbReference type="AlphaFoldDB" id="A0AAW1IMH6"/>
<feature type="region of interest" description="Disordered" evidence="5">
    <location>
        <begin position="1"/>
        <end position="21"/>
    </location>
</feature>
<evidence type="ECO:0000313" key="7">
    <source>
        <dbReference type="EMBL" id="KAK9690598.1"/>
    </source>
</evidence>
<evidence type="ECO:0000256" key="1">
    <source>
        <dbReference type="ARBA" id="ARBA00004123"/>
    </source>
</evidence>